<evidence type="ECO:0000313" key="4">
    <source>
        <dbReference type="Proteomes" id="UP000308037"/>
    </source>
</evidence>
<dbReference type="Proteomes" id="UP000308037">
    <property type="component" value="Unassembled WGS sequence"/>
</dbReference>
<dbReference type="GO" id="GO:0006269">
    <property type="term" value="P:DNA replication, synthesis of primer"/>
    <property type="evidence" value="ECO:0007669"/>
    <property type="project" value="TreeGrafter"/>
</dbReference>
<dbReference type="CDD" id="cd00090">
    <property type="entry name" value="HTH_ARSR"/>
    <property type="match status" value="1"/>
</dbReference>
<dbReference type="Gene3D" id="3.90.980.10">
    <property type="entry name" value="DNA primase, catalytic core, N-terminal domain"/>
    <property type="match status" value="1"/>
</dbReference>
<evidence type="ECO:0000259" key="2">
    <source>
        <dbReference type="Pfam" id="PF08275"/>
    </source>
</evidence>
<dbReference type="InterPro" id="IPR037068">
    <property type="entry name" value="DNA_primase_core_N_sf"/>
</dbReference>
<dbReference type="InterPro" id="IPR036390">
    <property type="entry name" value="WH_DNA-bd_sf"/>
</dbReference>
<dbReference type="PANTHER" id="PTHR30313">
    <property type="entry name" value="DNA PRIMASE"/>
    <property type="match status" value="1"/>
</dbReference>
<sequence length="1367" mass="150996">MTTDTLPDDLADRIRRYAERHDTDAPGVIGRFDALDPSDLEAVRALLEDAEPITEANRNDAADGEKNLSDEKSRETNTTDGDRISEDTDASGDVDREITSVTVQSNVSADAEEEDADDGNGSISTPEGGFTDVTPTIDAEKTAGEKALGDALEWYHDQLDREFPDAADHDTARDYYRARGWSDETIDAKLLGYAPANHKDELIAYLFDRGHDREAILATALFGERDDGNLYATWSGRYVLPYLDETGEPVYAISRATDPVHPADWKGNKYDKLQVTREDVTVKEPIYGLDTVRESEPVLITEGIADAITAHQAGYPCLSPVTVQFKDRGREKLLEALETRHVERVYLIQDAERPTSSVDDRDQLTLQQFGDGVKGAVKTAVYLSNHGLEARVADLPRPGLDKVDLDDYLRDWSDDLTPLLAGSKPVEFHPAYDDTTARDAALDAAGASDLSRDTIDGSGEYSALYDLGIRDVTGLSWDYRGKNPLGHHGDSESYFVLLENHGVGYDHKYKVAYNALTYLLVDAGERRPDAPNGSLDDREIFVAWKHAKRERLIPEADPIPHRALQYVARDHDLMEDGDLMEGWKLPRDAYNVALNIVREEHGVEPGRHPIGTPEDAEPVAPIAFAKLDALSGTDRARYARKRGFDIPSTDEAREALRDTLFRELRAENTTTIDAPTALGKSHTTATTPWLDYLDTTGGAPVIHLHATRDARDEAMKATRQSTATGAVLKGRNEKSPLARGDHDPVEDPDTDAEEPDLVVTIDGKPASEWFDLMCDEKGLPFSTALAIAKDRNDQDLEELPPIGAEDPAVAQWDGLPRDDDGEPAVDVIHATHQFGYVPSLRAYTNVIIDEQPDFTVDITQDRIRRMVNAYLRAIDAPVTTWEALVTLAEYEYDGYRSDAVNERDALDGKIGRDPPTNWYADDPDAHALAPDLAKAIWFALKHEDPDENGRRNWKVFHEPPRLDAGEEKGYAGTWLSVVIDDENTVRTVRSTPDFTQARAVIGLDAHPSMPMWELNGAPGMKRDAVLDPVERRLWRRYERGLTTVQIGDATRPRSGPNAREWMNDERVRTVLEKLRERYGDGFDTFATTAQVESTVRQILEDVTGEDLDGEHTLHFGEEKSRNPEAFVDAIAGYVYGCMDPGDDMILDALAELDLEAKPGMVETEEGEIKREKGRTFEGPDADTADALLASVRENHVAQAAGRYARNPDDPESSAVVYVHTDAAPEGFIDLKVPGVEWLASDLQREIIDELAKRPEATTRELADAVNCDKEHVRKTLQRLGDEGLVERDEHTGEHGADVYRDTGADGAIVDLGETTNEALKDFSRWSLAVCQVHGDAGESDTVDAGANGGENRSAIATGGSDPPDTAD</sequence>
<comment type="caution">
    <text evidence="3">The sequence shown here is derived from an EMBL/GenBank/DDBJ whole genome shotgun (WGS) entry which is preliminary data.</text>
</comment>
<dbReference type="PANTHER" id="PTHR30313:SF2">
    <property type="entry name" value="DNA PRIMASE"/>
    <property type="match status" value="1"/>
</dbReference>
<feature type="region of interest" description="Disordered" evidence="1">
    <location>
        <begin position="719"/>
        <end position="753"/>
    </location>
</feature>
<dbReference type="CDD" id="cd01029">
    <property type="entry name" value="TOPRIM_primases"/>
    <property type="match status" value="1"/>
</dbReference>
<feature type="region of interest" description="Disordered" evidence="1">
    <location>
        <begin position="46"/>
        <end position="135"/>
    </location>
</feature>
<dbReference type="SUPFAM" id="SSF56731">
    <property type="entry name" value="DNA primase core"/>
    <property type="match status" value="1"/>
</dbReference>
<feature type="compositionally biased region" description="Basic and acidic residues" evidence="1">
    <location>
        <begin position="1166"/>
        <end position="1177"/>
    </location>
</feature>
<dbReference type="EMBL" id="QKNX01000011">
    <property type="protein sequence ID" value="TKR24343.1"/>
    <property type="molecule type" value="Genomic_DNA"/>
</dbReference>
<dbReference type="InterPro" id="IPR011991">
    <property type="entry name" value="ArsR-like_HTH"/>
</dbReference>
<gene>
    <name evidence="3" type="ORF">DM868_14885</name>
</gene>
<feature type="region of interest" description="Disordered" evidence="1">
    <location>
        <begin position="1337"/>
        <end position="1367"/>
    </location>
</feature>
<feature type="compositionally biased region" description="Polar residues" evidence="1">
    <location>
        <begin position="99"/>
        <end position="108"/>
    </location>
</feature>
<dbReference type="InterPro" id="IPR036388">
    <property type="entry name" value="WH-like_DNA-bd_sf"/>
</dbReference>
<dbReference type="Pfam" id="PF08275">
    <property type="entry name" value="DNAG_N"/>
    <property type="match status" value="1"/>
</dbReference>
<evidence type="ECO:0000256" key="1">
    <source>
        <dbReference type="SAM" id="MobiDB-lite"/>
    </source>
</evidence>
<dbReference type="Gene3D" id="1.10.10.10">
    <property type="entry name" value="Winged helix-like DNA-binding domain superfamily/Winged helix DNA-binding domain"/>
    <property type="match status" value="1"/>
</dbReference>
<protein>
    <recommendedName>
        <fullName evidence="2">DNA primase DNAG catalytic core N-terminal domain-containing protein</fullName>
    </recommendedName>
</protein>
<dbReference type="InterPro" id="IPR013264">
    <property type="entry name" value="DNAG_N"/>
</dbReference>
<feature type="domain" description="DNA primase DNAG catalytic core N-terminal" evidence="2">
    <location>
        <begin position="168"/>
        <end position="257"/>
    </location>
</feature>
<reference evidence="3 4" key="1">
    <citation type="submission" date="2019-04" db="EMBL/GenBank/DDBJ databases">
        <title>Natronomonas sp. F20-122 a newhaloarchaeon isolated from a saline saltern of Isla Bacuta, Huelva, Spain.</title>
        <authorList>
            <person name="Duran-Viseras A."/>
            <person name="Sanchez-Porro C."/>
            <person name="Ventosa A."/>
        </authorList>
    </citation>
    <scope>NUCLEOTIDE SEQUENCE [LARGE SCALE GENOMIC DNA]</scope>
    <source>
        <strain evidence="3 4">F20-122</strain>
    </source>
</reference>
<dbReference type="InterPro" id="IPR050219">
    <property type="entry name" value="DnaG_primase"/>
</dbReference>
<feature type="compositionally biased region" description="Basic and acidic residues" evidence="1">
    <location>
        <begin position="730"/>
        <end position="745"/>
    </location>
</feature>
<keyword evidence="4" id="KW-1185">Reference proteome</keyword>
<dbReference type="InterPro" id="IPR034154">
    <property type="entry name" value="TOPRIM_DnaG/twinkle"/>
</dbReference>
<name>A0A4V5ZNB0_9EURY</name>
<dbReference type="GO" id="GO:0005737">
    <property type="term" value="C:cytoplasm"/>
    <property type="evidence" value="ECO:0007669"/>
    <property type="project" value="TreeGrafter"/>
</dbReference>
<accession>A0A4V5ZNB0</accession>
<proteinExistence type="predicted"/>
<organism evidence="3 4">
    <name type="scientific">Natronomonas salsuginis</name>
    <dbReference type="NCBI Taxonomy" id="2217661"/>
    <lineage>
        <taxon>Archaea</taxon>
        <taxon>Methanobacteriati</taxon>
        <taxon>Methanobacteriota</taxon>
        <taxon>Stenosarchaea group</taxon>
        <taxon>Halobacteria</taxon>
        <taxon>Halobacteriales</taxon>
        <taxon>Natronomonadaceae</taxon>
        <taxon>Natronomonas</taxon>
    </lineage>
</organism>
<feature type="compositionally biased region" description="Basic and acidic residues" evidence="1">
    <location>
        <begin position="57"/>
        <end position="86"/>
    </location>
</feature>
<feature type="region of interest" description="Disordered" evidence="1">
    <location>
        <begin position="1161"/>
        <end position="1180"/>
    </location>
</feature>
<dbReference type="SUPFAM" id="SSF46785">
    <property type="entry name" value="Winged helix' DNA-binding domain"/>
    <property type="match status" value="1"/>
</dbReference>
<dbReference type="Gene3D" id="3.40.1360.10">
    <property type="match status" value="1"/>
</dbReference>
<evidence type="ECO:0000313" key="3">
    <source>
        <dbReference type="EMBL" id="TKR24343.1"/>
    </source>
</evidence>
<dbReference type="OrthoDB" id="242746at2157"/>
<dbReference type="RefSeq" id="WP_137277629.1">
    <property type="nucleotide sequence ID" value="NZ_QKNX01000011.1"/>
</dbReference>